<dbReference type="InterPro" id="IPR038404">
    <property type="entry name" value="TRAP_DctP_sf"/>
</dbReference>
<dbReference type="InterPro" id="IPR004682">
    <property type="entry name" value="TRAP_DctP"/>
</dbReference>
<dbReference type="NCBIfam" id="TIGR00787">
    <property type="entry name" value="dctP"/>
    <property type="match status" value="1"/>
</dbReference>
<accession>A0AAW6AQ93</accession>
<dbReference type="InterPro" id="IPR018389">
    <property type="entry name" value="DctP_fam"/>
</dbReference>
<dbReference type="AlphaFoldDB" id="A0AAW6AQ93"/>
<dbReference type="PIRSF" id="PIRSF006470">
    <property type="entry name" value="DctB"/>
    <property type="match status" value="1"/>
</dbReference>
<name>A0AAW6AQ93_CLOSY</name>
<dbReference type="Pfam" id="PF03480">
    <property type="entry name" value="DctP"/>
    <property type="match status" value="1"/>
</dbReference>
<dbReference type="PANTHER" id="PTHR33376">
    <property type="match status" value="1"/>
</dbReference>
<keyword evidence="3 5" id="KW-0732">Signal</keyword>
<evidence type="ECO:0000256" key="2">
    <source>
        <dbReference type="ARBA" id="ARBA00022448"/>
    </source>
</evidence>
<dbReference type="EMBL" id="JAQLGM010000003">
    <property type="protein sequence ID" value="MDB1998975.1"/>
    <property type="molecule type" value="Genomic_DNA"/>
</dbReference>
<dbReference type="GO" id="GO:0030288">
    <property type="term" value="C:outer membrane-bounded periplasmic space"/>
    <property type="evidence" value="ECO:0007669"/>
    <property type="project" value="InterPro"/>
</dbReference>
<keyword evidence="2" id="KW-0813">Transport</keyword>
<dbReference type="GeneID" id="57969665"/>
<evidence type="ECO:0000313" key="6">
    <source>
        <dbReference type="EMBL" id="MDB1998975.1"/>
    </source>
</evidence>
<dbReference type="RefSeq" id="WP_054345022.1">
    <property type="nucleotide sequence ID" value="NZ_BAABZD010000002.1"/>
</dbReference>
<dbReference type="SUPFAM" id="SSF53850">
    <property type="entry name" value="Periplasmic binding protein-like II"/>
    <property type="match status" value="1"/>
</dbReference>
<feature type="signal peptide" evidence="5">
    <location>
        <begin position="1"/>
        <end position="15"/>
    </location>
</feature>
<dbReference type="NCBIfam" id="NF037995">
    <property type="entry name" value="TRAP_S1"/>
    <property type="match status" value="1"/>
</dbReference>
<evidence type="ECO:0000256" key="1">
    <source>
        <dbReference type="ARBA" id="ARBA00009023"/>
    </source>
</evidence>
<evidence type="ECO:0000256" key="3">
    <source>
        <dbReference type="ARBA" id="ARBA00022729"/>
    </source>
</evidence>
<dbReference type="PANTHER" id="PTHR33376:SF7">
    <property type="entry name" value="C4-DICARBOXYLATE-BINDING PROTEIN DCTB"/>
    <property type="match status" value="1"/>
</dbReference>
<comment type="caution">
    <text evidence="6">The sequence shown here is derived from an EMBL/GenBank/DDBJ whole genome shotgun (WGS) entry which is preliminary data.</text>
</comment>
<reference evidence="6" key="1">
    <citation type="submission" date="2023-01" db="EMBL/GenBank/DDBJ databases">
        <title>Human gut microbiome strain richness.</title>
        <authorList>
            <person name="Chen-Liaw A."/>
        </authorList>
    </citation>
    <scope>NUCLEOTIDE SEQUENCE</scope>
    <source>
        <strain evidence="6">B1_m1001713B170214d0_201011</strain>
    </source>
</reference>
<feature type="chain" id="PRO_5044477538" evidence="5">
    <location>
        <begin position="16"/>
        <end position="365"/>
    </location>
</feature>
<protein>
    <submittedName>
        <fullName evidence="6">DctP family TRAP transporter solute-binding subunit</fullName>
    </submittedName>
</protein>
<organism evidence="6 7">
    <name type="scientific">Clostridium symbiosum</name>
    <name type="common">Bacteroides symbiosus</name>
    <dbReference type="NCBI Taxonomy" id="1512"/>
    <lineage>
        <taxon>Bacteria</taxon>
        <taxon>Bacillati</taxon>
        <taxon>Bacillota</taxon>
        <taxon>Clostridia</taxon>
        <taxon>Lachnospirales</taxon>
        <taxon>Lachnospiraceae</taxon>
        <taxon>Otoolea</taxon>
    </lineage>
</organism>
<dbReference type="Gene3D" id="3.40.190.170">
    <property type="entry name" value="Bacterial extracellular solute-binding protein, family 7"/>
    <property type="match status" value="1"/>
</dbReference>
<evidence type="ECO:0000256" key="4">
    <source>
        <dbReference type="SAM" id="MobiDB-lite"/>
    </source>
</evidence>
<dbReference type="Proteomes" id="UP001300871">
    <property type="component" value="Unassembled WGS sequence"/>
</dbReference>
<evidence type="ECO:0000313" key="7">
    <source>
        <dbReference type="Proteomes" id="UP001300871"/>
    </source>
</evidence>
<sequence length="365" mass="40757">MRKRLFAAFTGLAMAAAITGCSGKSGESSAGTEPAQGRETQQEVQGQGDESEKTEEAKNAQYTLKIAVGIPQSHKDIGNIMKEVIEKETNGAVKVNVFADNALGSDREVLEAVQLGDIDITLSNMAPLAAAYSDLYLFDTMFLINTREQAYEILDGEIGQHIAEGLKAKNLKTLSFPENGFRNLTTNDREVHTPADMKGLKVRVMENEIQIAYWKALGANPTPMAFGEVFTALQQKTIDGQENPVELIYDNKLNEVQKYMIMTQHIYNPLILAMNNETFNGMPAEYQDAVMKAAREATDYERGSAQEYEQDRIKKIEEDKTTEIIYLTDEERNQFKEAVKEVNSLVKEKMDHPELFDMAMEAVGQ</sequence>
<evidence type="ECO:0000256" key="5">
    <source>
        <dbReference type="SAM" id="SignalP"/>
    </source>
</evidence>
<dbReference type="PROSITE" id="PS51257">
    <property type="entry name" value="PROKAR_LIPOPROTEIN"/>
    <property type="match status" value="1"/>
</dbReference>
<comment type="similarity">
    <text evidence="1">Belongs to the bacterial solute-binding protein 7 family.</text>
</comment>
<proteinExistence type="inferred from homology"/>
<gene>
    <name evidence="6" type="ORF">PM006_02030</name>
</gene>
<dbReference type="GO" id="GO:0055085">
    <property type="term" value="P:transmembrane transport"/>
    <property type="evidence" value="ECO:0007669"/>
    <property type="project" value="InterPro"/>
</dbReference>
<feature type="region of interest" description="Disordered" evidence="4">
    <location>
        <begin position="21"/>
        <end position="56"/>
    </location>
</feature>